<evidence type="ECO:0000313" key="4">
    <source>
        <dbReference type="Proteomes" id="UP000663891"/>
    </source>
</evidence>
<evidence type="ECO:0000313" key="3">
    <source>
        <dbReference type="EMBL" id="CAF3526162.1"/>
    </source>
</evidence>
<comment type="caution">
    <text evidence="2">The sequence shown here is derived from an EMBL/GenBank/DDBJ whole genome shotgun (WGS) entry which is preliminary data.</text>
</comment>
<accession>A0A813TCK1</accession>
<feature type="compositionally biased region" description="Polar residues" evidence="1">
    <location>
        <begin position="150"/>
        <end position="159"/>
    </location>
</feature>
<dbReference type="PANTHER" id="PTHR35348">
    <property type="entry name" value="TESTIS, PROSTATE AND PLACENTA-EXPRESSED PROTEIN"/>
    <property type="match status" value="1"/>
</dbReference>
<dbReference type="Proteomes" id="UP000663891">
    <property type="component" value="Unassembled WGS sequence"/>
</dbReference>
<dbReference type="AlphaFoldDB" id="A0A813TCK1"/>
<evidence type="ECO:0000313" key="2">
    <source>
        <dbReference type="EMBL" id="CAF0807422.1"/>
    </source>
</evidence>
<dbReference type="Proteomes" id="UP000663881">
    <property type="component" value="Unassembled WGS sequence"/>
</dbReference>
<dbReference type="Pfam" id="PF22574">
    <property type="entry name" value="SPMIP8"/>
    <property type="match status" value="1"/>
</dbReference>
<protein>
    <submittedName>
        <fullName evidence="2">Uncharacterized protein</fullName>
    </submittedName>
</protein>
<dbReference type="InterPro" id="IPR034584">
    <property type="entry name" value="SPMIP8"/>
</dbReference>
<gene>
    <name evidence="3" type="ORF">OKA104_LOCUS2865</name>
    <name evidence="2" type="ORF">VCS650_LOCUS4355</name>
</gene>
<feature type="region of interest" description="Disordered" evidence="1">
    <location>
        <begin position="143"/>
        <end position="167"/>
    </location>
</feature>
<proteinExistence type="predicted"/>
<dbReference type="EMBL" id="CAJNON010000024">
    <property type="protein sequence ID" value="CAF0807422.1"/>
    <property type="molecule type" value="Genomic_DNA"/>
</dbReference>
<dbReference type="PANTHER" id="PTHR35348:SF1">
    <property type="entry name" value="TESTIS, PROSTATE AND PLACENTA-EXPRESSED PROTEIN"/>
    <property type="match status" value="1"/>
</dbReference>
<sequence>MNDLIYIPTTTLPKFNVDPLRRDWNDFQHNSSQGRYIVPRTFFEHRPQRYRLTAVKKQLYNPKVPSIRHMERDEVLCRLPEEHCRHTSTYTEEQFENWDPTKDGTFVEFTGLGVSQAGKTLLGENDNLPEQRQPWTAFGHRLRADKSQRDAQSATTAYRSSSLTHLPSTSSINKPINYSYRNYGRGTYDTSTKHTMWPRYHMNTKNSFDSINRLPMPSNMQNVFRSASMYNGVYNTPWK</sequence>
<organism evidence="2 4">
    <name type="scientific">Adineta steineri</name>
    <dbReference type="NCBI Taxonomy" id="433720"/>
    <lineage>
        <taxon>Eukaryota</taxon>
        <taxon>Metazoa</taxon>
        <taxon>Spiralia</taxon>
        <taxon>Gnathifera</taxon>
        <taxon>Rotifera</taxon>
        <taxon>Eurotatoria</taxon>
        <taxon>Bdelloidea</taxon>
        <taxon>Adinetida</taxon>
        <taxon>Adinetidae</taxon>
        <taxon>Adineta</taxon>
    </lineage>
</organism>
<evidence type="ECO:0000256" key="1">
    <source>
        <dbReference type="SAM" id="MobiDB-lite"/>
    </source>
</evidence>
<name>A0A813TCK1_9BILA</name>
<dbReference type="EMBL" id="CAJOAY010000080">
    <property type="protein sequence ID" value="CAF3526162.1"/>
    <property type="molecule type" value="Genomic_DNA"/>
</dbReference>
<dbReference type="OrthoDB" id="9970246at2759"/>
<reference evidence="2" key="1">
    <citation type="submission" date="2021-02" db="EMBL/GenBank/DDBJ databases">
        <authorList>
            <person name="Nowell W R."/>
        </authorList>
    </citation>
    <scope>NUCLEOTIDE SEQUENCE</scope>
</reference>